<dbReference type="RefSeq" id="XP_024512246.1">
    <property type="nucleotide sequence ID" value="XM_024656453.1"/>
</dbReference>
<dbReference type="InterPro" id="IPR045122">
    <property type="entry name" value="Csc1-like"/>
</dbReference>
<keyword evidence="5 8" id="KW-1133">Transmembrane helix</keyword>
<feature type="compositionally biased region" description="Basic and acidic residues" evidence="7">
    <location>
        <begin position="857"/>
        <end position="870"/>
    </location>
</feature>
<dbReference type="eggNOG" id="KOG1134">
    <property type="taxonomic scope" value="Eukaryota"/>
</dbReference>
<evidence type="ECO:0000259" key="12">
    <source>
        <dbReference type="Pfam" id="PF14703"/>
    </source>
</evidence>
<dbReference type="InterPro" id="IPR022257">
    <property type="entry name" value="PHM7_ext"/>
</dbReference>
<evidence type="ECO:0000256" key="7">
    <source>
        <dbReference type="SAM" id="MobiDB-lite"/>
    </source>
</evidence>
<evidence type="ECO:0000259" key="10">
    <source>
        <dbReference type="Pfam" id="PF12621"/>
    </source>
</evidence>
<feature type="transmembrane region" description="Helical" evidence="8">
    <location>
        <begin position="721"/>
        <end position="740"/>
    </location>
</feature>
<evidence type="ECO:0000256" key="2">
    <source>
        <dbReference type="ARBA" id="ARBA00007779"/>
    </source>
</evidence>
<dbReference type="GO" id="GO:0005227">
    <property type="term" value="F:calcium-activated cation channel activity"/>
    <property type="evidence" value="ECO:0000318"/>
    <property type="project" value="GO_Central"/>
</dbReference>
<evidence type="ECO:0000256" key="1">
    <source>
        <dbReference type="ARBA" id="ARBA00004141"/>
    </source>
</evidence>
<comment type="subcellular location">
    <subcellularLocation>
        <location evidence="1">Membrane</location>
        <topology evidence="1">Multi-pass membrane protein</topology>
    </subcellularLocation>
</comment>
<keyword evidence="4 8" id="KW-0812">Transmembrane</keyword>
<dbReference type="PaxDb" id="214684-Q5KMP4"/>
<feature type="transmembrane region" description="Helical" evidence="8">
    <location>
        <begin position="555"/>
        <end position="576"/>
    </location>
</feature>
<feature type="transmembrane region" description="Helical" evidence="8">
    <location>
        <begin position="752"/>
        <end position="773"/>
    </location>
</feature>
<dbReference type="OrthoDB" id="1076608at2759"/>
<dbReference type="OMA" id="FVQFNHQ"/>
<dbReference type="GeneID" id="3256090"/>
<dbReference type="InParanoid" id="Q5KMP4"/>
<dbReference type="AlphaFoldDB" id="Q5KMP4"/>
<evidence type="ECO:0000259" key="11">
    <source>
        <dbReference type="Pfam" id="PF13967"/>
    </source>
</evidence>
<keyword evidence="3" id="KW-0813">Transport</keyword>
<dbReference type="InterPro" id="IPR032880">
    <property type="entry name" value="CSC1/OSCA1-like_N"/>
</dbReference>
<feature type="domain" description="CSC1/OSCA1-like cytosolic" evidence="12">
    <location>
        <begin position="190"/>
        <end position="448"/>
    </location>
</feature>
<evidence type="ECO:0000313" key="13">
    <source>
        <dbReference type="EMBL" id="AAW41797.1"/>
    </source>
</evidence>
<dbReference type="FunCoup" id="Q5KMP4">
    <property type="interactions" value="53"/>
</dbReference>
<evidence type="ECO:0008006" key="15">
    <source>
        <dbReference type="Google" id="ProtNLM"/>
    </source>
</evidence>
<proteinExistence type="inferred from homology"/>
<dbReference type="PANTHER" id="PTHR13018:SF143">
    <property type="entry name" value="CSC1_OSCA1-LIKE 7TM REGION DOMAIN-CONTAINING PROTEIN"/>
    <property type="match status" value="1"/>
</dbReference>
<name>Q5KMP4_CRYD1</name>
<evidence type="ECO:0000313" key="14">
    <source>
        <dbReference type="Proteomes" id="UP000002149"/>
    </source>
</evidence>
<organism evidence="13 14">
    <name type="scientific">Cryptococcus deneoformans (strain JEC21 / ATCC MYA-565)</name>
    <name type="common">Cryptococcus neoformans var. neoformans serotype D</name>
    <dbReference type="NCBI Taxonomy" id="214684"/>
    <lineage>
        <taxon>Eukaryota</taxon>
        <taxon>Fungi</taxon>
        <taxon>Dikarya</taxon>
        <taxon>Basidiomycota</taxon>
        <taxon>Agaricomycotina</taxon>
        <taxon>Tremellomycetes</taxon>
        <taxon>Tremellales</taxon>
        <taxon>Cryptococcaceae</taxon>
        <taxon>Cryptococcus</taxon>
        <taxon>Cryptococcus neoformans species complex</taxon>
    </lineage>
</organism>
<feature type="region of interest" description="Disordered" evidence="7">
    <location>
        <begin position="839"/>
        <end position="876"/>
    </location>
</feature>
<feature type="domain" description="CSC1/OSCA1-like 7TM region" evidence="9">
    <location>
        <begin position="459"/>
        <end position="736"/>
    </location>
</feature>
<accession>Q5KMP4</accession>
<feature type="transmembrane region" description="Helical" evidence="8">
    <location>
        <begin position="461"/>
        <end position="484"/>
    </location>
</feature>
<evidence type="ECO:0000256" key="5">
    <source>
        <dbReference type="ARBA" id="ARBA00022989"/>
    </source>
</evidence>
<feature type="transmembrane region" description="Helical" evidence="8">
    <location>
        <begin position="513"/>
        <end position="534"/>
    </location>
</feature>
<feature type="compositionally biased region" description="Basic and acidic residues" evidence="7">
    <location>
        <begin position="266"/>
        <end position="275"/>
    </location>
</feature>
<feature type="transmembrane region" description="Helical" evidence="8">
    <location>
        <begin position="20"/>
        <end position="41"/>
    </location>
</feature>
<protein>
    <recommendedName>
        <fullName evidence="15">DUF221-domain-containing protein</fullName>
    </recommendedName>
</protein>
<keyword evidence="6 8" id="KW-0472">Membrane</keyword>
<feature type="transmembrane region" description="Helical" evidence="8">
    <location>
        <begin position="90"/>
        <end position="113"/>
    </location>
</feature>
<dbReference type="EMBL" id="AE017342">
    <property type="protein sequence ID" value="AAW41797.1"/>
    <property type="molecule type" value="Genomic_DNA"/>
</dbReference>
<dbReference type="PANTHER" id="PTHR13018">
    <property type="entry name" value="PROBABLE MEMBRANE PROTEIN DUF221-RELATED"/>
    <property type="match status" value="1"/>
</dbReference>
<feature type="transmembrane region" description="Helical" evidence="8">
    <location>
        <begin position="681"/>
        <end position="701"/>
    </location>
</feature>
<feature type="transmembrane region" description="Helical" evidence="8">
    <location>
        <begin position="145"/>
        <end position="164"/>
    </location>
</feature>
<feature type="transmembrane region" description="Helical" evidence="8">
    <location>
        <begin position="588"/>
        <end position="612"/>
    </location>
</feature>
<feature type="region of interest" description="Disordered" evidence="7">
    <location>
        <begin position="892"/>
        <end position="927"/>
    </location>
</feature>
<dbReference type="Pfam" id="PF02714">
    <property type="entry name" value="RSN1_7TM"/>
    <property type="match status" value="1"/>
</dbReference>
<reference evidence="13 14" key="1">
    <citation type="journal article" date="2005" name="Science">
        <title>The genome of the basidiomycetous yeast and human pathogen Cryptococcus neoformans.</title>
        <authorList>
            <person name="Loftus B.J."/>
            <person name="Fung E."/>
            <person name="Roncaglia P."/>
            <person name="Rowley D."/>
            <person name="Amedeo P."/>
            <person name="Bruno D."/>
            <person name="Vamathevan J."/>
            <person name="Miranda M."/>
            <person name="Anderson I.J."/>
            <person name="Fraser J.A."/>
            <person name="Allen J.E."/>
            <person name="Bosdet I.E."/>
            <person name="Brent M.R."/>
            <person name="Chiu R."/>
            <person name="Doering T.L."/>
            <person name="Donlin M.J."/>
            <person name="D'Souza C.A."/>
            <person name="Fox D.S."/>
            <person name="Grinberg V."/>
            <person name="Fu J."/>
            <person name="Fukushima M."/>
            <person name="Haas B.J."/>
            <person name="Huang J.C."/>
            <person name="Janbon G."/>
            <person name="Jones S.J."/>
            <person name="Koo H.L."/>
            <person name="Krzywinski M.I."/>
            <person name="Kwon-Chung J.K."/>
            <person name="Lengeler K.B."/>
            <person name="Maiti R."/>
            <person name="Marra M.A."/>
            <person name="Marra R.E."/>
            <person name="Mathewson C.A."/>
            <person name="Mitchell T.G."/>
            <person name="Pertea M."/>
            <person name="Riggs F.R."/>
            <person name="Salzberg S.L."/>
            <person name="Schein J.E."/>
            <person name="Shvartsbeyn A."/>
            <person name="Shin H."/>
            <person name="Shumway M."/>
            <person name="Specht C.A."/>
            <person name="Suh B.B."/>
            <person name="Tenney A."/>
            <person name="Utterback T.R."/>
            <person name="Wickes B.L."/>
            <person name="Wortman J.R."/>
            <person name="Wye N.H."/>
            <person name="Kronstad J.W."/>
            <person name="Lodge J.K."/>
            <person name="Heitman J."/>
            <person name="Davis R.W."/>
            <person name="Fraser C.M."/>
            <person name="Hyman R.W."/>
        </authorList>
    </citation>
    <scope>NUCLEOTIDE SEQUENCE [LARGE SCALE GENOMIC DNA]</scope>
    <source>
        <strain evidence="14">JEC21 / ATCC MYA-565</strain>
    </source>
</reference>
<evidence type="ECO:0000256" key="3">
    <source>
        <dbReference type="ARBA" id="ARBA00022448"/>
    </source>
</evidence>
<feature type="transmembrane region" description="Helical" evidence="8">
    <location>
        <begin position="657"/>
        <end position="674"/>
    </location>
</feature>
<comment type="similarity">
    <text evidence="2">Belongs to the CSC1 (TC 1.A.17) family.</text>
</comment>
<evidence type="ECO:0000256" key="6">
    <source>
        <dbReference type="ARBA" id="ARBA00023136"/>
    </source>
</evidence>
<evidence type="ECO:0000256" key="8">
    <source>
        <dbReference type="SAM" id="Phobius"/>
    </source>
</evidence>
<feature type="transmembrane region" description="Helical" evidence="8">
    <location>
        <begin position="619"/>
        <end position="637"/>
    </location>
</feature>
<keyword evidence="14" id="KW-1185">Reference proteome</keyword>
<dbReference type="Pfam" id="PF12621">
    <property type="entry name" value="PHM7_ext"/>
    <property type="match status" value="1"/>
</dbReference>
<dbReference type="InterPro" id="IPR003864">
    <property type="entry name" value="CSC1/OSCA1-like_7TM"/>
</dbReference>
<dbReference type="HOGENOM" id="CLU_002458_2_0_1"/>
<feature type="region of interest" description="Disordered" evidence="7">
    <location>
        <begin position="266"/>
        <end position="286"/>
    </location>
</feature>
<evidence type="ECO:0000259" key="9">
    <source>
        <dbReference type="Pfam" id="PF02714"/>
    </source>
</evidence>
<accession>Q55X89</accession>
<dbReference type="Proteomes" id="UP000002149">
    <property type="component" value="Chromosome 2"/>
</dbReference>
<dbReference type="GO" id="GO:0005886">
    <property type="term" value="C:plasma membrane"/>
    <property type="evidence" value="ECO:0000318"/>
    <property type="project" value="GO_Central"/>
</dbReference>
<dbReference type="Pfam" id="PF13967">
    <property type="entry name" value="RSN1_TM"/>
    <property type="match status" value="1"/>
</dbReference>
<feature type="domain" description="10TM putative phosphate transporter extracellular tail" evidence="10">
    <location>
        <begin position="943"/>
        <end position="1008"/>
    </location>
</feature>
<feature type="compositionally biased region" description="Polar residues" evidence="7">
    <location>
        <begin position="915"/>
        <end position="925"/>
    </location>
</feature>
<dbReference type="VEuPathDB" id="FungiDB:CNB00980"/>
<dbReference type="KEGG" id="cne:CNB00980"/>
<dbReference type="InterPro" id="IPR027815">
    <property type="entry name" value="CSC1/OSCA1-like_cyt"/>
</dbReference>
<evidence type="ECO:0000256" key="4">
    <source>
        <dbReference type="ARBA" id="ARBA00022692"/>
    </source>
</evidence>
<sequence length="1010" mass="112213">MSSTAAAAQSASTSSFVTSLIVNSALAGGELAAFIGLRRWLKAIYEPRTYIPPKDAQAPALGKHIFYPLWQIITSDPQEILHKNGVDPYVFVRFLIMMAKATIPIWLLSWIVLLPVDTANSHVLGKSGLDRFTFGNVSPDKTSRYWSHLVLVYIFDFWIIWLLWGEMKHWLVIRQRHLINPSHSRLAQANTVLVTGIPKHLLSEEKLAQLFSHLPGGVKRIWLNRNLKEMPNIHDRRNYALQKLESAQVSLIKYALKYKVSREKKTEKLEKKSKPIPETLSGPVNPQMISECHNNTTQTAATVDGSVDLSNIESGHGAQQVFTSPSDLGLADQLVPRSKRPTLRIKPKWAPFGLGFLGIGQKVDTIEWARKEIAYCTAELARSREQLQKDIESPGSDQDKYPPLNSAFIHFNQQIAAHMAVQCLAHNQPYAMNNRYIEQSPANVIWRNLSLNQYERNVRQAISWAATFGLILLWATPVAFIGALSNVTTLTEKYHWLAWINGTSFGKKVLQGVISGILPPVLLALLMELVPFILRQLAAFEGFPSRTEVEINLMTRYFLFLVIHTFFIVTLASGLISSIQQFADNPGSAATTLATQMPTASTFFITLILTQFTGTMGSLLRVVNLLLYYVRIILLGGSPRSVFTSRYRLNRPQFGETFPKITVYVVIMIAYCVISPIINGFSAAFFVFATLVYKYLYIWVIDQPPSQDTGGMFFPKAITHVFVGLYVQEVCMAAMFFLVRNDQGKATCVAQGALMVVLIVITIAIQYTVIVSYSPLKSSLPLSLARYSFGMPDNKLDEKSASESAHIEEQTSLQLSTSREPLVSRILHHRRVKEGLLKGHKGFSNSRGKLSSQGTERPSEETTLAERDFAAEPGGNDIELGVQTTSRDHQTEVSQPTPCAATIPGPPVSRIPSAAVSTTPSSGSEEQYFAVPGGPGVLMRKLDDGNDPNAFFHPATKEPQRIVWLPQDELGLCEAELQVNEGDGIHSSCRGAWLDIKGKVHISGPPPDDI</sequence>
<feature type="compositionally biased region" description="Polar residues" evidence="7">
    <location>
        <begin position="843"/>
        <end position="856"/>
    </location>
</feature>
<dbReference type="STRING" id="214684.Q5KMP4"/>
<feature type="domain" description="CSC1/OSCA1-like N-terminal transmembrane" evidence="11">
    <location>
        <begin position="15"/>
        <end position="166"/>
    </location>
</feature>
<gene>
    <name evidence="13" type="ordered locus">CNB00980</name>
</gene>
<dbReference type="Pfam" id="PF14703">
    <property type="entry name" value="PHM7_cyt"/>
    <property type="match status" value="1"/>
</dbReference>